<protein>
    <submittedName>
        <fullName evidence="2">DUF2293 domain-containing protein</fullName>
    </submittedName>
</protein>
<evidence type="ECO:0000313" key="2">
    <source>
        <dbReference type="EMBL" id="RCS54937.1"/>
    </source>
</evidence>
<evidence type="ECO:0000259" key="1">
    <source>
        <dbReference type="Pfam" id="PF10056"/>
    </source>
</evidence>
<sequence length="226" mass="25283">MPQPAYSPGPQDRTVRDAAGNVHAVPADWELLPPGDAGLTRRVKAAGKHMVVQEKKGRRMFSRGVWAPAATIRQVEAGLAAERSTDAYAKRQQAAAAKREKVQEEYVEDFFGAVVKFLDFHPDFDVLAHRFAKAVTKHATPVGSGTVARTQRIPIERRAESAVIAWMRHQTTAYDTMTIPRVKGKRREVRRMLAQRSKELLQRYRQGHEIPATCPLRVALGQKARA</sequence>
<dbReference type="InterPro" id="IPR018744">
    <property type="entry name" value="DUF2293"/>
</dbReference>
<feature type="domain" description="DUF2293" evidence="1">
    <location>
        <begin position="120"/>
        <end position="205"/>
    </location>
</feature>
<reference evidence="2 3" key="1">
    <citation type="submission" date="2018-07" db="EMBL/GenBank/DDBJ databases">
        <title>Comparative genomes isolates from brazilian mangrove.</title>
        <authorList>
            <person name="De Araujo J.E."/>
            <person name="Taketani R.G."/>
            <person name="Silva M.C.P."/>
            <person name="Lourenco M.V."/>
            <person name="Oliveira V.M."/>
            <person name="Andreote F.D."/>
        </authorList>
    </citation>
    <scope>NUCLEOTIDE SEQUENCE [LARGE SCALE GENOMIC DNA]</scope>
    <source>
        <strain evidence="2 3">HEX PRIS-MGV</strain>
    </source>
</reference>
<dbReference type="Pfam" id="PF10056">
    <property type="entry name" value="DUF2293"/>
    <property type="match status" value="1"/>
</dbReference>
<dbReference type="EMBL" id="QPEX01000010">
    <property type="protein sequence ID" value="RCS54937.1"/>
    <property type="molecule type" value="Genomic_DNA"/>
</dbReference>
<organism evidence="2 3">
    <name type="scientific">Bremerella cremea</name>
    <dbReference type="NCBI Taxonomy" id="1031537"/>
    <lineage>
        <taxon>Bacteria</taxon>
        <taxon>Pseudomonadati</taxon>
        <taxon>Planctomycetota</taxon>
        <taxon>Planctomycetia</taxon>
        <taxon>Pirellulales</taxon>
        <taxon>Pirellulaceae</taxon>
        <taxon>Bremerella</taxon>
    </lineage>
</organism>
<dbReference type="OrthoDB" id="258268at2"/>
<proteinExistence type="predicted"/>
<name>A0A368KYN7_9BACT</name>
<comment type="caution">
    <text evidence="2">The sequence shown here is derived from an EMBL/GenBank/DDBJ whole genome shotgun (WGS) entry which is preliminary data.</text>
</comment>
<dbReference type="Proteomes" id="UP000253562">
    <property type="component" value="Unassembled WGS sequence"/>
</dbReference>
<evidence type="ECO:0000313" key="3">
    <source>
        <dbReference type="Proteomes" id="UP000253562"/>
    </source>
</evidence>
<gene>
    <name evidence="2" type="ORF">DTL42_04350</name>
</gene>
<accession>A0A368KYN7</accession>
<dbReference type="AlphaFoldDB" id="A0A368KYN7"/>
<dbReference type="RefSeq" id="WP_114367998.1">
    <property type="nucleotide sequence ID" value="NZ_QPEX01000010.1"/>
</dbReference>